<dbReference type="GO" id="GO:0006879">
    <property type="term" value="P:intracellular iron ion homeostasis"/>
    <property type="evidence" value="ECO:0007669"/>
    <property type="project" value="InterPro"/>
</dbReference>
<evidence type="ECO:0000313" key="1">
    <source>
        <dbReference type="EMBL" id="RID97503.1"/>
    </source>
</evidence>
<gene>
    <name evidence="1" type="ORF">D3F03_14425</name>
</gene>
<name>A0A398CF59_9BURK</name>
<dbReference type="InterPro" id="IPR045808">
    <property type="entry name" value="Hr_FBXL5"/>
</dbReference>
<dbReference type="Proteomes" id="UP000266302">
    <property type="component" value="Unassembled WGS sequence"/>
</dbReference>
<dbReference type="Gene3D" id="1.20.120.520">
    <property type="entry name" value="nmb1532 protein domain like"/>
    <property type="match status" value="1"/>
</dbReference>
<accession>A0A398CF59</accession>
<proteinExistence type="predicted"/>
<evidence type="ECO:0000313" key="2">
    <source>
        <dbReference type="Proteomes" id="UP000266302"/>
    </source>
</evidence>
<evidence type="ECO:0008006" key="3">
    <source>
        <dbReference type="Google" id="ProtNLM"/>
    </source>
</evidence>
<sequence length="238" mass="26314">MKFDSEELTAIAQPEGTVRWDMYATIHKALRACMCDALVAVGRMDTDDDLECAQTCQSVLGLMDFCHSHVQHENAFVHPAIEQHAPGESARAAAEHVEHEADIARIAAAATRLMGLPAALRRGEAHRLYHQLSRFVAHNFEHMLMEEHQHNAVLWAGFSDAQLQGIEDALRAAIPPQEMMEDLRWMLPALSPAERAGLMRGMREEAPLPAFSAALALARQHLNATQWSKLEGALAQAS</sequence>
<comment type="caution">
    <text evidence="1">The sequence shown here is derived from an EMBL/GenBank/DDBJ whole genome shotgun (WGS) entry which is preliminary data.</text>
</comment>
<protein>
    <recommendedName>
        <fullName evidence="3">Hemerythrin-like domain-containing protein</fullName>
    </recommendedName>
</protein>
<dbReference type="OrthoDB" id="5654170at2"/>
<organism evidence="1 2">
    <name type="scientific">Simplicispira hankyongi</name>
    <dbReference type="NCBI Taxonomy" id="2315688"/>
    <lineage>
        <taxon>Bacteria</taxon>
        <taxon>Pseudomonadati</taxon>
        <taxon>Pseudomonadota</taxon>
        <taxon>Betaproteobacteria</taxon>
        <taxon>Burkholderiales</taxon>
        <taxon>Comamonadaceae</taxon>
        <taxon>Simplicispira</taxon>
    </lineage>
</organism>
<reference evidence="1 2" key="1">
    <citation type="submission" date="2018-09" db="EMBL/GenBank/DDBJ databases">
        <title>Draft genome of Simplicispira sp. NY-02.</title>
        <authorList>
            <person name="Im W.T."/>
        </authorList>
    </citation>
    <scope>NUCLEOTIDE SEQUENCE [LARGE SCALE GENOMIC DNA]</scope>
    <source>
        <strain evidence="1 2">NY-02</strain>
    </source>
</reference>
<dbReference type="CDD" id="cd12109">
    <property type="entry name" value="Hr_FBXL5"/>
    <property type="match status" value="1"/>
</dbReference>
<dbReference type="EMBL" id="QXJC01000007">
    <property type="protein sequence ID" value="RID97503.1"/>
    <property type="molecule type" value="Genomic_DNA"/>
</dbReference>
<keyword evidence="2" id="KW-1185">Reference proteome</keyword>
<dbReference type="AlphaFoldDB" id="A0A398CF59"/>